<accession>U4KL08</accession>
<dbReference type="KEGG" id="apal:BN85409570"/>
<feature type="domain" description="ATPase AAA-type core" evidence="1">
    <location>
        <begin position="29"/>
        <end position="138"/>
    </location>
</feature>
<dbReference type="Pfam" id="PF13304">
    <property type="entry name" value="AAA_21"/>
    <property type="match status" value="1"/>
</dbReference>
<dbReference type="HOGENOM" id="CLU_1131671_0_0_14"/>
<dbReference type="AlphaFoldDB" id="U4KL08"/>
<protein>
    <submittedName>
        <fullName evidence="2">Sugar ABC transporter, ATP-binding protein</fullName>
    </submittedName>
</protein>
<dbReference type="EMBL" id="FO681347">
    <property type="protein sequence ID" value="CCV64534.1"/>
    <property type="molecule type" value="Genomic_DNA"/>
</dbReference>
<name>U4KL08_ALTPJ</name>
<dbReference type="Gene3D" id="3.40.50.300">
    <property type="entry name" value="P-loop containing nucleotide triphosphate hydrolases"/>
    <property type="match status" value="1"/>
</dbReference>
<evidence type="ECO:0000313" key="3">
    <source>
        <dbReference type="Proteomes" id="UP000032740"/>
    </source>
</evidence>
<dbReference type="InterPro" id="IPR027417">
    <property type="entry name" value="P-loop_NTPase"/>
</dbReference>
<keyword evidence="2" id="KW-0547">Nucleotide-binding</keyword>
<reference evidence="2 3" key="1">
    <citation type="journal article" date="2013" name="J. Mol. Microbiol. Biotechnol.">
        <title>Analysis of the Complete Genomes of Acholeplasma brassicae , A. palmae and A. laidlawii and Their Comparison to the Obligate Parasites from ' Candidatus Phytoplasma'.</title>
        <authorList>
            <person name="Kube M."/>
            <person name="Siewert C."/>
            <person name="Migdoll A.M."/>
            <person name="Duduk B."/>
            <person name="Holz S."/>
            <person name="Rabus R."/>
            <person name="Seemuller E."/>
            <person name="Mitrovic J."/>
            <person name="Muller I."/>
            <person name="Buttner C."/>
            <person name="Reinhardt R."/>
        </authorList>
    </citation>
    <scope>NUCLEOTIDE SEQUENCE [LARGE SCALE GENOMIC DNA]</scope>
    <source>
        <strain evidence="2 3">J233</strain>
    </source>
</reference>
<keyword evidence="2" id="KW-0067">ATP-binding</keyword>
<evidence type="ECO:0000259" key="1">
    <source>
        <dbReference type="Pfam" id="PF13304"/>
    </source>
</evidence>
<dbReference type="InterPro" id="IPR003959">
    <property type="entry name" value="ATPase_AAA_core"/>
</dbReference>
<dbReference type="STRING" id="1318466.BN85409570"/>
<dbReference type="GO" id="GO:0016887">
    <property type="term" value="F:ATP hydrolysis activity"/>
    <property type="evidence" value="ECO:0007669"/>
    <property type="project" value="InterPro"/>
</dbReference>
<sequence>MIETIKIKNVKYFKEDILLKLGNYPTLEIIGNNNSGKTTILRCLEEINNFIKGEVTSKNLEYISNYNEVFIYEISFIINEKKFQYEYRIQNNSIIYERLSGQYDSYFKDIYVKNESSIKLGKQVTGDIKKYLELIKLDEKRLILPFLRHTKDNDLFSAIFDVLTNWKFIYKYENEEQSSKIKVTKILDSLNDTYSLMLFDNLYDGLDTDMIGILLEFMIRNTQIIYTSVKQNIKIEKEDHNTYLL</sequence>
<dbReference type="Proteomes" id="UP000032740">
    <property type="component" value="Chromosome"/>
</dbReference>
<dbReference type="RefSeq" id="WP_026660410.1">
    <property type="nucleotide sequence ID" value="NC_022538.1"/>
</dbReference>
<dbReference type="SUPFAM" id="SSF52540">
    <property type="entry name" value="P-loop containing nucleoside triphosphate hydrolases"/>
    <property type="match status" value="1"/>
</dbReference>
<gene>
    <name evidence="2" type="ORF">BN85409570</name>
</gene>
<dbReference type="GO" id="GO:0005524">
    <property type="term" value="F:ATP binding"/>
    <property type="evidence" value="ECO:0007669"/>
    <property type="project" value="UniProtKB-KW"/>
</dbReference>
<keyword evidence="3" id="KW-1185">Reference proteome</keyword>
<proteinExistence type="predicted"/>
<evidence type="ECO:0000313" key="2">
    <source>
        <dbReference type="EMBL" id="CCV64534.1"/>
    </source>
</evidence>
<organism evidence="2 3">
    <name type="scientific">Alteracholeplasma palmae (strain ATCC 49389 / J233)</name>
    <name type="common">Acholeplasma palmae</name>
    <dbReference type="NCBI Taxonomy" id="1318466"/>
    <lineage>
        <taxon>Bacteria</taxon>
        <taxon>Bacillati</taxon>
        <taxon>Mycoplasmatota</taxon>
        <taxon>Mollicutes</taxon>
        <taxon>Acholeplasmatales</taxon>
        <taxon>Acholeplasmataceae</taxon>
        <taxon>Acholeplasma</taxon>
    </lineage>
</organism>